<evidence type="ECO:0000313" key="2">
    <source>
        <dbReference type="Proteomes" id="UP000008711"/>
    </source>
</evidence>
<protein>
    <submittedName>
        <fullName evidence="1">GG16946</fullName>
    </submittedName>
</protein>
<accession>B3P3U5</accession>
<gene>
    <name evidence="1" type="primary">Dere\GG16946</name>
    <name evidence="1" type="ORF">Dere_GG16946</name>
</gene>
<sequence>MLAIHEHHQYSHSYGIHEPGARHTAALALMCFHLPAHRHRIQCRLNIEMWKFGAAEMGTPG</sequence>
<dbReference type="EMBL" id="CH954181">
    <property type="protein sequence ID" value="EDV49051.1"/>
    <property type="molecule type" value="Genomic_DNA"/>
</dbReference>
<keyword evidence="2" id="KW-1185">Reference proteome</keyword>
<dbReference type="Proteomes" id="UP000008711">
    <property type="component" value="Unassembled WGS sequence"/>
</dbReference>
<reference evidence="1 2" key="1">
    <citation type="journal article" date="2007" name="Nature">
        <title>Evolution of genes and genomes on the Drosophila phylogeny.</title>
        <authorList>
            <consortium name="Drosophila 12 Genomes Consortium"/>
            <person name="Clark A.G."/>
            <person name="Eisen M.B."/>
            <person name="Smith D.R."/>
            <person name="Bergman C.M."/>
            <person name="Oliver B."/>
            <person name="Markow T.A."/>
            <person name="Kaufman T.C."/>
            <person name="Kellis M."/>
            <person name="Gelbart W."/>
            <person name="Iyer V.N."/>
            <person name="Pollard D.A."/>
            <person name="Sackton T.B."/>
            <person name="Larracuente A.M."/>
            <person name="Singh N.D."/>
            <person name="Abad J.P."/>
            <person name="Abt D.N."/>
            <person name="Adryan B."/>
            <person name="Aguade M."/>
            <person name="Akashi H."/>
            <person name="Anderson W.W."/>
            <person name="Aquadro C.F."/>
            <person name="Ardell D.H."/>
            <person name="Arguello R."/>
            <person name="Artieri C.G."/>
            <person name="Barbash D.A."/>
            <person name="Barker D."/>
            <person name="Barsanti P."/>
            <person name="Batterham P."/>
            <person name="Batzoglou S."/>
            <person name="Begun D."/>
            <person name="Bhutkar A."/>
            <person name="Blanco E."/>
            <person name="Bosak S.A."/>
            <person name="Bradley R.K."/>
            <person name="Brand A.D."/>
            <person name="Brent M.R."/>
            <person name="Brooks A.N."/>
            <person name="Brown R.H."/>
            <person name="Butlin R.K."/>
            <person name="Caggese C."/>
            <person name="Calvi B.R."/>
            <person name="Bernardo de Carvalho A."/>
            <person name="Caspi A."/>
            <person name="Castrezana S."/>
            <person name="Celniker S.E."/>
            <person name="Chang J.L."/>
            <person name="Chapple C."/>
            <person name="Chatterji S."/>
            <person name="Chinwalla A."/>
            <person name="Civetta A."/>
            <person name="Clifton S.W."/>
            <person name="Comeron J.M."/>
            <person name="Costello J.C."/>
            <person name="Coyne J.A."/>
            <person name="Daub J."/>
            <person name="David R.G."/>
            <person name="Delcher A.L."/>
            <person name="Delehaunty K."/>
            <person name="Do C.B."/>
            <person name="Ebling H."/>
            <person name="Edwards K."/>
            <person name="Eickbush T."/>
            <person name="Evans J.D."/>
            <person name="Filipski A."/>
            <person name="Findeiss S."/>
            <person name="Freyhult E."/>
            <person name="Fulton L."/>
            <person name="Fulton R."/>
            <person name="Garcia A.C."/>
            <person name="Gardiner A."/>
            <person name="Garfield D.A."/>
            <person name="Garvin B.E."/>
            <person name="Gibson G."/>
            <person name="Gilbert D."/>
            <person name="Gnerre S."/>
            <person name="Godfrey J."/>
            <person name="Good R."/>
            <person name="Gotea V."/>
            <person name="Gravely B."/>
            <person name="Greenberg A.J."/>
            <person name="Griffiths-Jones S."/>
            <person name="Gross S."/>
            <person name="Guigo R."/>
            <person name="Gustafson E.A."/>
            <person name="Haerty W."/>
            <person name="Hahn M.W."/>
            <person name="Halligan D.L."/>
            <person name="Halpern A.L."/>
            <person name="Halter G.M."/>
            <person name="Han M.V."/>
            <person name="Heger A."/>
            <person name="Hillier L."/>
            <person name="Hinrichs A.S."/>
            <person name="Holmes I."/>
            <person name="Hoskins R.A."/>
            <person name="Hubisz M.J."/>
            <person name="Hultmark D."/>
            <person name="Huntley M.A."/>
            <person name="Jaffe D.B."/>
            <person name="Jagadeeshan S."/>
            <person name="Jeck W.R."/>
            <person name="Johnson J."/>
            <person name="Jones C.D."/>
            <person name="Jordan W.C."/>
            <person name="Karpen G.H."/>
            <person name="Kataoka E."/>
            <person name="Keightley P.D."/>
            <person name="Kheradpour P."/>
            <person name="Kirkness E.F."/>
            <person name="Koerich L.B."/>
            <person name="Kristiansen K."/>
            <person name="Kudrna D."/>
            <person name="Kulathinal R.J."/>
            <person name="Kumar S."/>
            <person name="Kwok R."/>
            <person name="Lander E."/>
            <person name="Langley C.H."/>
            <person name="Lapoint R."/>
            <person name="Lazzaro B.P."/>
            <person name="Lee S.J."/>
            <person name="Levesque L."/>
            <person name="Li R."/>
            <person name="Lin C.F."/>
            <person name="Lin M.F."/>
            <person name="Lindblad-Toh K."/>
            <person name="Llopart A."/>
            <person name="Long M."/>
            <person name="Low L."/>
            <person name="Lozovsky E."/>
            <person name="Lu J."/>
            <person name="Luo M."/>
            <person name="Machado C.A."/>
            <person name="Makalowski W."/>
            <person name="Marzo M."/>
            <person name="Matsuda M."/>
            <person name="Matzkin L."/>
            <person name="McAllister B."/>
            <person name="McBride C.S."/>
            <person name="McKernan B."/>
            <person name="McKernan K."/>
            <person name="Mendez-Lago M."/>
            <person name="Minx P."/>
            <person name="Mollenhauer M.U."/>
            <person name="Montooth K."/>
            <person name="Mount S.M."/>
            <person name="Mu X."/>
            <person name="Myers E."/>
            <person name="Negre B."/>
            <person name="Newfeld S."/>
            <person name="Nielsen R."/>
            <person name="Noor M.A."/>
            <person name="O'Grady P."/>
            <person name="Pachter L."/>
            <person name="Papaceit M."/>
            <person name="Parisi M.J."/>
            <person name="Parisi M."/>
            <person name="Parts L."/>
            <person name="Pedersen J.S."/>
            <person name="Pesole G."/>
            <person name="Phillippy A.M."/>
            <person name="Ponting C.P."/>
            <person name="Pop M."/>
            <person name="Porcelli D."/>
            <person name="Powell J.R."/>
            <person name="Prohaska S."/>
            <person name="Pruitt K."/>
            <person name="Puig M."/>
            <person name="Quesneville H."/>
            <person name="Ram K.R."/>
            <person name="Rand D."/>
            <person name="Rasmussen M.D."/>
            <person name="Reed L.K."/>
            <person name="Reenan R."/>
            <person name="Reily A."/>
            <person name="Remington K.A."/>
            <person name="Rieger T.T."/>
            <person name="Ritchie M.G."/>
            <person name="Robin C."/>
            <person name="Rogers Y.H."/>
            <person name="Rohde C."/>
            <person name="Rozas J."/>
            <person name="Rubenfield M.J."/>
            <person name="Ruiz A."/>
            <person name="Russo S."/>
            <person name="Salzberg S.L."/>
            <person name="Sanchez-Gracia A."/>
            <person name="Saranga D.J."/>
            <person name="Sato H."/>
            <person name="Schaeffer S.W."/>
            <person name="Schatz M.C."/>
            <person name="Schlenke T."/>
            <person name="Schwartz R."/>
            <person name="Segarra C."/>
            <person name="Singh R.S."/>
            <person name="Sirot L."/>
            <person name="Sirota M."/>
            <person name="Sisneros N.B."/>
            <person name="Smith C.D."/>
            <person name="Smith T.F."/>
            <person name="Spieth J."/>
            <person name="Stage D.E."/>
            <person name="Stark A."/>
            <person name="Stephan W."/>
            <person name="Strausberg R.L."/>
            <person name="Strempel S."/>
            <person name="Sturgill D."/>
            <person name="Sutton G."/>
            <person name="Sutton G.G."/>
            <person name="Tao W."/>
            <person name="Teichmann S."/>
            <person name="Tobari Y.N."/>
            <person name="Tomimura Y."/>
            <person name="Tsolas J.M."/>
            <person name="Valente V.L."/>
            <person name="Venter E."/>
            <person name="Venter J.C."/>
            <person name="Vicario S."/>
            <person name="Vieira F.G."/>
            <person name="Vilella A.J."/>
            <person name="Villasante A."/>
            <person name="Walenz B."/>
            <person name="Wang J."/>
            <person name="Wasserman M."/>
            <person name="Watts T."/>
            <person name="Wilson D."/>
            <person name="Wilson R.K."/>
            <person name="Wing R.A."/>
            <person name="Wolfner M.F."/>
            <person name="Wong A."/>
            <person name="Wong G.K."/>
            <person name="Wu C.I."/>
            <person name="Wu G."/>
            <person name="Yamamoto D."/>
            <person name="Yang H.P."/>
            <person name="Yang S.P."/>
            <person name="Yorke J.A."/>
            <person name="Yoshida K."/>
            <person name="Zdobnov E."/>
            <person name="Zhang P."/>
            <person name="Zhang Y."/>
            <person name="Zimin A.V."/>
            <person name="Baldwin J."/>
            <person name="Abdouelleil A."/>
            <person name="Abdulkadir J."/>
            <person name="Abebe A."/>
            <person name="Abera B."/>
            <person name="Abreu J."/>
            <person name="Acer S.C."/>
            <person name="Aftuck L."/>
            <person name="Alexander A."/>
            <person name="An P."/>
            <person name="Anderson E."/>
            <person name="Anderson S."/>
            <person name="Arachi H."/>
            <person name="Azer M."/>
            <person name="Bachantsang P."/>
            <person name="Barry A."/>
            <person name="Bayul T."/>
            <person name="Berlin A."/>
            <person name="Bessette D."/>
            <person name="Bloom T."/>
            <person name="Blye J."/>
            <person name="Boguslavskiy L."/>
            <person name="Bonnet C."/>
            <person name="Boukhgalter B."/>
            <person name="Bourzgui I."/>
            <person name="Brown A."/>
            <person name="Cahill P."/>
            <person name="Channer S."/>
            <person name="Cheshatsang Y."/>
            <person name="Chuda L."/>
            <person name="Citroen M."/>
            <person name="Collymore A."/>
            <person name="Cooke P."/>
            <person name="Costello M."/>
            <person name="D'Aco K."/>
            <person name="Daza R."/>
            <person name="De Haan G."/>
            <person name="DeGray S."/>
            <person name="DeMaso C."/>
            <person name="Dhargay N."/>
            <person name="Dooley K."/>
            <person name="Dooley E."/>
            <person name="Doricent M."/>
            <person name="Dorje P."/>
            <person name="Dorjee K."/>
            <person name="Dupes A."/>
            <person name="Elong R."/>
            <person name="Falk J."/>
            <person name="Farina A."/>
            <person name="Faro S."/>
            <person name="Ferguson D."/>
            <person name="Fisher S."/>
            <person name="Foley C.D."/>
            <person name="Franke A."/>
            <person name="Friedrich D."/>
            <person name="Gadbois L."/>
            <person name="Gearin G."/>
            <person name="Gearin C.R."/>
            <person name="Giannoukos G."/>
            <person name="Goode T."/>
            <person name="Graham J."/>
            <person name="Grandbois E."/>
            <person name="Grewal S."/>
            <person name="Gyaltsen K."/>
            <person name="Hafez N."/>
            <person name="Hagos B."/>
            <person name="Hall J."/>
            <person name="Henson C."/>
            <person name="Hollinger A."/>
            <person name="Honan T."/>
            <person name="Huard M.D."/>
            <person name="Hughes L."/>
            <person name="Hurhula B."/>
            <person name="Husby M.E."/>
            <person name="Kamat A."/>
            <person name="Kanga B."/>
            <person name="Kashin S."/>
            <person name="Khazanovich D."/>
            <person name="Kisner P."/>
            <person name="Lance K."/>
            <person name="Lara M."/>
            <person name="Lee W."/>
            <person name="Lennon N."/>
            <person name="Letendre F."/>
            <person name="LeVine R."/>
            <person name="Lipovsky A."/>
            <person name="Liu X."/>
            <person name="Liu J."/>
            <person name="Liu S."/>
            <person name="Lokyitsang T."/>
            <person name="Lokyitsang Y."/>
            <person name="Lubonja R."/>
            <person name="Lui A."/>
            <person name="MacDonald P."/>
            <person name="Magnisalis V."/>
            <person name="Maru K."/>
            <person name="Matthews C."/>
            <person name="McCusker W."/>
            <person name="McDonough S."/>
            <person name="Mehta T."/>
            <person name="Meldrim J."/>
            <person name="Meneus L."/>
            <person name="Mihai O."/>
            <person name="Mihalev A."/>
            <person name="Mihova T."/>
            <person name="Mittelman R."/>
            <person name="Mlenga V."/>
            <person name="Montmayeur A."/>
            <person name="Mulrain L."/>
            <person name="Navidi A."/>
            <person name="Naylor J."/>
            <person name="Negash T."/>
            <person name="Nguyen T."/>
            <person name="Nguyen N."/>
            <person name="Nicol R."/>
            <person name="Norbu C."/>
            <person name="Norbu N."/>
            <person name="Novod N."/>
            <person name="O'Neill B."/>
            <person name="Osman S."/>
            <person name="Markiewicz E."/>
            <person name="Oyono O.L."/>
            <person name="Patti C."/>
            <person name="Phunkhang P."/>
            <person name="Pierre F."/>
            <person name="Priest M."/>
            <person name="Raghuraman S."/>
            <person name="Rege F."/>
            <person name="Reyes R."/>
            <person name="Rise C."/>
            <person name="Rogov P."/>
            <person name="Ross K."/>
            <person name="Ryan E."/>
            <person name="Settipalli S."/>
            <person name="Shea T."/>
            <person name="Sherpa N."/>
            <person name="Shi L."/>
            <person name="Shih D."/>
            <person name="Sparrow T."/>
            <person name="Spaulding J."/>
            <person name="Stalker J."/>
            <person name="Stange-Thomann N."/>
            <person name="Stavropoulos S."/>
            <person name="Stone C."/>
            <person name="Strader C."/>
            <person name="Tesfaye S."/>
            <person name="Thomson T."/>
            <person name="Thoulutsang Y."/>
            <person name="Thoulutsang D."/>
            <person name="Topham K."/>
            <person name="Topping I."/>
            <person name="Tsamla T."/>
            <person name="Vassiliev H."/>
            <person name="Vo A."/>
            <person name="Wangchuk T."/>
            <person name="Wangdi T."/>
            <person name="Weiand M."/>
            <person name="Wilkinson J."/>
            <person name="Wilson A."/>
            <person name="Yadav S."/>
            <person name="Young G."/>
            <person name="Yu Q."/>
            <person name="Zembek L."/>
            <person name="Zhong D."/>
            <person name="Zimmer A."/>
            <person name="Zwirko Z."/>
            <person name="Jaffe D.B."/>
            <person name="Alvarez P."/>
            <person name="Brockman W."/>
            <person name="Butler J."/>
            <person name="Chin C."/>
            <person name="Gnerre S."/>
            <person name="Grabherr M."/>
            <person name="Kleber M."/>
            <person name="Mauceli E."/>
            <person name="MacCallum I."/>
        </authorList>
    </citation>
    <scope>NUCLEOTIDE SEQUENCE [LARGE SCALE GENOMIC DNA]</scope>
    <source>
        <strain evidence="1 2">TSC#14021-0224.01</strain>
    </source>
</reference>
<organism evidence="1 2">
    <name type="scientific">Drosophila erecta</name>
    <name type="common">Fruit fly</name>
    <dbReference type="NCBI Taxonomy" id="7220"/>
    <lineage>
        <taxon>Eukaryota</taxon>
        <taxon>Metazoa</taxon>
        <taxon>Ecdysozoa</taxon>
        <taxon>Arthropoda</taxon>
        <taxon>Hexapoda</taxon>
        <taxon>Insecta</taxon>
        <taxon>Pterygota</taxon>
        <taxon>Neoptera</taxon>
        <taxon>Endopterygota</taxon>
        <taxon>Diptera</taxon>
        <taxon>Brachycera</taxon>
        <taxon>Muscomorpha</taxon>
        <taxon>Ephydroidea</taxon>
        <taxon>Drosophilidae</taxon>
        <taxon>Drosophila</taxon>
        <taxon>Sophophora</taxon>
    </lineage>
</organism>
<reference evidence="1 2" key="2">
    <citation type="journal article" date="2008" name="Bioinformatics">
        <title>Assembly reconciliation.</title>
        <authorList>
            <person name="Zimin A.V."/>
            <person name="Smith D.R."/>
            <person name="Sutton G."/>
            <person name="Yorke J.A."/>
        </authorList>
    </citation>
    <scope>NUCLEOTIDE SEQUENCE [LARGE SCALE GENOMIC DNA]</scope>
    <source>
        <strain evidence="1 2">TSC#14021-0224.01</strain>
    </source>
</reference>
<dbReference type="AlphaFoldDB" id="B3P3U5"/>
<name>B3P3U5_DROER</name>
<dbReference type="HOGENOM" id="CLU_2924986_0_0_1"/>
<proteinExistence type="predicted"/>
<evidence type="ECO:0000313" key="1">
    <source>
        <dbReference type="EMBL" id="EDV49051.1"/>
    </source>
</evidence>